<evidence type="ECO:0000313" key="2">
    <source>
        <dbReference type="EMBL" id="EMS67783.1"/>
    </source>
</evidence>
<dbReference type="EMBL" id="KD014866">
    <property type="protein sequence ID" value="EMS67783.1"/>
    <property type="molecule type" value="Genomic_DNA"/>
</dbReference>
<accession>M7ZX79</accession>
<evidence type="ECO:0000256" key="1">
    <source>
        <dbReference type="SAM" id="MobiDB-lite"/>
    </source>
</evidence>
<dbReference type="PANTHER" id="PTHR35166">
    <property type="entry name" value="OS05G0193700 PROTEIN-RELATED"/>
    <property type="match status" value="1"/>
</dbReference>
<feature type="region of interest" description="Disordered" evidence="1">
    <location>
        <begin position="1"/>
        <end position="84"/>
    </location>
</feature>
<proteinExistence type="predicted"/>
<dbReference type="PANTHER" id="PTHR35166:SF6">
    <property type="entry name" value="PROTEIN-RELATED"/>
    <property type="match status" value="1"/>
</dbReference>
<sequence>MAAGEGAPGRRRWRSWSSNDSPGEGGGEGMRPREGWSSPVRVALSGLEHHRKHGGKDASAAGEEKRQLKPCNTERKRKAETEEEKLRAAKRRAFYAKSEEMDKLKVKRYANARGYYEAVEEFIKFQAWVRSEYAKNGYVEIDEDYLAHRL</sequence>
<gene>
    <name evidence="2" type="ORF">TRIUR3_32201</name>
</gene>
<reference evidence="2" key="1">
    <citation type="journal article" date="2013" name="Nature">
        <title>Draft genome of the wheat A-genome progenitor Triticum urartu.</title>
        <authorList>
            <person name="Ling H.Q."/>
            <person name="Zhao S."/>
            <person name="Liu D."/>
            <person name="Wang J."/>
            <person name="Sun H."/>
            <person name="Zhang C."/>
            <person name="Fan H."/>
            <person name="Li D."/>
            <person name="Dong L."/>
            <person name="Tao Y."/>
            <person name="Gao C."/>
            <person name="Wu H."/>
            <person name="Li Y."/>
            <person name="Cui Y."/>
            <person name="Guo X."/>
            <person name="Zheng S."/>
            <person name="Wang B."/>
            <person name="Yu K."/>
            <person name="Liang Q."/>
            <person name="Yang W."/>
            <person name="Lou X."/>
            <person name="Chen J."/>
            <person name="Feng M."/>
            <person name="Jian J."/>
            <person name="Zhang X."/>
            <person name="Luo G."/>
            <person name="Jiang Y."/>
            <person name="Liu J."/>
            <person name="Wang Z."/>
            <person name="Sha Y."/>
            <person name="Zhang B."/>
            <person name="Wu H."/>
            <person name="Tang D."/>
            <person name="Shen Q."/>
            <person name="Xue P."/>
            <person name="Zou S."/>
            <person name="Wang X."/>
            <person name="Liu X."/>
            <person name="Wang F."/>
            <person name="Yang Y."/>
            <person name="An X."/>
            <person name="Dong Z."/>
            <person name="Zhang K."/>
            <person name="Zhang X."/>
            <person name="Luo M.C."/>
            <person name="Dvorak J."/>
            <person name="Tong Y."/>
            <person name="Wang J."/>
            <person name="Yang H."/>
            <person name="Li Z."/>
            <person name="Wang D."/>
            <person name="Zhang A."/>
            <person name="Wang J."/>
        </authorList>
    </citation>
    <scope>NUCLEOTIDE SEQUENCE</scope>
</reference>
<dbReference type="AlphaFoldDB" id="M7ZX79"/>
<feature type="compositionally biased region" description="Basic and acidic residues" evidence="1">
    <location>
        <begin position="62"/>
        <end position="84"/>
    </location>
</feature>
<protein>
    <submittedName>
        <fullName evidence="2">Uncharacterized protein</fullName>
    </submittedName>
</protein>
<name>M7ZX79_TRIUA</name>
<organism evidence="2">
    <name type="scientific">Triticum urartu</name>
    <name type="common">Red wild einkorn</name>
    <name type="synonym">Crithodium urartu</name>
    <dbReference type="NCBI Taxonomy" id="4572"/>
    <lineage>
        <taxon>Eukaryota</taxon>
        <taxon>Viridiplantae</taxon>
        <taxon>Streptophyta</taxon>
        <taxon>Embryophyta</taxon>
        <taxon>Tracheophyta</taxon>
        <taxon>Spermatophyta</taxon>
        <taxon>Magnoliopsida</taxon>
        <taxon>Liliopsida</taxon>
        <taxon>Poales</taxon>
        <taxon>Poaceae</taxon>
        <taxon>BOP clade</taxon>
        <taxon>Pooideae</taxon>
        <taxon>Triticodae</taxon>
        <taxon>Triticeae</taxon>
        <taxon>Triticinae</taxon>
        <taxon>Triticum</taxon>
    </lineage>
</organism>